<dbReference type="EMBL" id="BMAW01130432">
    <property type="protein sequence ID" value="GFU35114.1"/>
    <property type="molecule type" value="Genomic_DNA"/>
</dbReference>
<evidence type="ECO:0000313" key="1">
    <source>
        <dbReference type="EMBL" id="GFU35114.1"/>
    </source>
</evidence>
<sequence>MSILFHFAPSFAPGPSYKTEIYICRELFCILQYSPFAGWLETSLAKTDLRLKGNENGIRLEMKTDFAKFLPFLSHFIPSQDFSTQGRISGTSEASKLYVGLYLFSE</sequence>
<organism evidence="1 2">
    <name type="scientific">Nephila pilipes</name>
    <name type="common">Giant wood spider</name>
    <name type="synonym">Nephila maculata</name>
    <dbReference type="NCBI Taxonomy" id="299642"/>
    <lineage>
        <taxon>Eukaryota</taxon>
        <taxon>Metazoa</taxon>
        <taxon>Ecdysozoa</taxon>
        <taxon>Arthropoda</taxon>
        <taxon>Chelicerata</taxon>
        <taxon>Arachnida</taxon>
        <taxon>Araneae</taxon>
        <taxon>Araneomorphae</taxon>
        <taxon>Entelegynae</taxon>
        <taxon>Araneoidea</taxon>
        <taxon>Nephilidae</taxon>
        <taxon>Nephila</taxon>
    </lineage>
</organism>
<comment type="caution">
    <text evidence="1">The sequence shown here is derived from an EMBL/GenBank/DDBJ whole genome shotgun (WGS) entry which is preliminary data.</text>
</comment>
<proteinExistence type="predicted"/>
<dbReference type="Proteomes" id="UP000887013">
    <property type="component" value="Unassembled WGS sequence"/>
</dbReference>
<accession>A0A8X6UPN0</accession>
<evidence type="ECO:0000313" key="2">
    <source>
        <dbReference type="Proteomes" id="UP000887013"/>
    </source>
</evidence>
<protein>
    <submittedName>
        <fullName evidence="1">Uncharacterized protein</fullName>
    </submittedName>
</protein>
<gene>
    <name evidence="1" type="ORF">NPIL_268141</name>
</gene>
<reference evidence="1" key="1">
    <citation type="submission" date="2020-08" db="EMBL/GenBank/DDBJ databases">
        <title>Multicomponent nature underlies the extraordinary mechanical properties of spider dragline silk.</title>
        <authorList>
            <person name="Kono N."/>
            <person name="Nakamura H."/>
            <person name="Mori M."/>
            <person name="Yoshida Y."/>
            <person name="Ohtoshi R."/>
            <person name="Malay A.D."/>
            <person name="Moran D.A.P."/>
            <person name="Tomita M."/>
            <person name="Numata K."/>
            <person name="Arakawa K."/>
        </authorList>
    </citation>
    <scope>NUCLEOTIDE SEQUENCE</scope>
</reference>
<dbReference type="AlphaFoldDB" id="A0A8X6UPN0"/>
<keyword evidence="2" id="KW-1185">Reference proteome</keyword>
<name>A0A8X6UPN0_NEPPI</name>